<evidence type="ECO:0000313" key="2">
    <source>
        <dbReference type="Proteomes" id="UP000429958"/>
    </source>
</evidence>
<comment type="caution">
    <text evidence="1">The sequence shown here is derived from an EMBL/GenBank/DDBJ whole genome shotgun (WGS) entry which is preliminary data.</text>
</comment>
<gene>
    <name evidence="1" type="ORF">FYJ39_14300</name>
</gene>
<dbReference type="GO" id="GO:0006355">
    <property type="term" value="P:regulation of DNA-templated transcription"/>
    <property type="evidence" value="ECO:0007669"/>
    <property type="project" value="InterPro"/>
</dbReference>
<proteinExistence type="predicted"/>
<organism evidence="1 2">
    <name type="scientific">Clostridium porci</name>
    <dbReference type="NCBI Taxonomy" id="2605778"/>
    <lineage>
        <taxon>Bacteria</taxon>
        <taxon>Bacillati</taxon>
        <taxon>Bacillota</taxon>
        <taxon>Clostridia</taxon>
        <taxon>Eubacteriales</taxon>
        <taxon>Clostridiaceae</taxon>
        <taxon>Clostridium</taxon>
    </lineage>
</organism>
<dbReference type="Proteomes" id="UP000429958">
    <property type="component" value="Unassembled WGS sequence"/>
</dbReference>
<dbReference type="AlphaFoldDB" id="A0A7X2NMZ7"/>
<sequence>MYMNRNPKEKFARIKVRAKPKDKEKIKQLAAKCGLSVSEYIMQRALGYTPKAVQPDVFFHFYNKLCGLLNRDVSPETEAAALKLFDDIYAVIIDFWITVLRIPI</sequence>
<dbReference type="Pfam" id="PF21983">
    <property type="entry name" value="NikA-like"/>
    <property type="match status" value="1"/>
</dbReference>
<accession>A0A7X2NMZ7</accession>
<dbReference type="SUPFAM" id="SSF47598">
    <property type="entry name" value="Ribbon-helix-helix"/>
    <property type="match status" value="1"/>
</dbReference>
<dbReference type="EMBL" id="VUMD01000013">
    <property type="protein sequence ID" value="MSS37713.1"/>
    <property type="molecule type" value="Genomic_DNA"/>
</dbReference>
<name>A0A7X2NMZ7_9CLOT</name>
<keyword evidence="2" id="KW-1185">Reference proteome</keyword>
<reference evidence="1 2" key="1">
    <citation type="submission" date="2019-08" db="EMBL/GenBank/DDBJ databases">
        <title>In-depth cultivation of the pig gut microbiome towards novel bacterial diversity and tailored functional studies.</title>
        <authorList>
            <person name="Wylensek D."/>
            <person name="Hitch T.C.A."/>
            <person name="Clavel T."/>
        </authorList>
    </citation>
    <scope>NUCLEOTIDE SEQUENCE [LARGE SCALE GENOMIC DNA]</scope>
    <source>
        <strain evidence="1 2">WCA-389-WT-23D1</strain>
    </source>
</reference>
<evidence type="ECO:0000313" key="1">
    <source>
        <dbReference type="EMBL" id="MSS37713.1"/>
    </source>
</evidence>
<dbReference type="InterPro" id="IPR010985">
    <property type="entry name" value="Ribbon_hlx_hlx"/>
</dbReference>
<protein>
    <submittedName>
        <fullName evidence="1">DUF1778 domain-containing protein</fullName>
    </submittedName>
</protein>
<dbReference type="InterPro" id="IPR053842">
    <property type="entry name" value="NikA-like"/>
</dbReference>